<dbReference type="InterPro" id="IPR036312">
    <property type="entry name" value="Bifun_inhib/LTP/seed_sf"/>
</dbReference>
<name>A0ABR1ZJ03_9ROSI</name>
<dbReference type="SMART" id="SM00499">
    <property type="entry name" value="AAI"/>
    <property type="match status" value="1"/>
</dbReference>
<dbReference type="InterPro" id="IPR016140">
    <property type="entry name" value="Bifunc_inhib/LTP/seed_store"/>
</dbReference>
<evidence type="ECO:0000313" key="2">
    <source>
        <dbReference type="Proteomes" id="UP001396334"/>
    </source>
</evidence>
<comment type="caution">
    <text evidence="1">The sequence shown here is derived from an EMBL/GenBank/DDBJ whole genome shotgun (WGS) entry which is preliminary data.</text>
</comment>
<dbReference type="Pfam" id="PF14547">
    <property type="entry name" value="Hydrophob_seed"/>
    <property type="match status" value="1"/>
</dbReference>
<dbReference type="InterPro" id="IPR027923">
    <property type="entry name" value="Hydrophob_seed_dom"/>
</dbReference>
<gene>
    <name evidence="1" type="ORF">V6N11_047857</name>
</gene>
<organism evidence="1 2">
    <name type="scientific">Hibiscus sabdariffa</name>
    <name type="common">roselle</name>
    <dbReference type="NCBI Taxonomy" id="183260"/>
    <lineage>
        <taxon>Eukaryota</taxon>
        <taxon>Viridiplantae</taxon>
        <taxon>Streptophyta</taxon>
        <taxon>Embryophyta</taxon>
        <taxon>Tracheophyta</taxon>
        <taxon>Spermatophyta</taxon>
        <taxon>Magnoliopsida</taxon>
        <taxon>eudicotyledons</taxon>
        <taxon>Gunneridae</taxon>
        <taxon>Pentapetalae</taxon>
        <taxon>rosids</taxon>
        <taxon>malvids</taxon>
        <taxon>Malvales</taxon>
        <taxon>Malvaceae</taxon>
        <taxon>Malvoideae</taxon>
        <taxon>Hibiscus</taxon>
    </lineage>
</organism>
<dbReference type="EMBL" id="JBBPBN010001014">
    <property type="protein sequence ID" value="KAK8480550.1"/>
    <property type="molecule type" value="Genomic_DNA"/>
</dbReference>
<proteinExistence type="predicted"/>
<keyword evidence="2" id="KW-1185">Reference proteome</keyword>
<protein>
    <submittedName>
        <fullName evidence="1">Uncharacterized protein</fullName>
    </submittedName>
</protein>
<dbReference type="SUPFAM" id="SSF47699">
    <property type="entry name" value="Bifunctional inhibitor/lipid-transfer protein/seed storage 2S albumin"/>
    <property type="match status" value="1"/>
</dbReference>
<dbReference type="Gene3D" id="1.10.110.10">
    <property type="entry name" value="Plant lipid-transfer and hydrophobic proteins"/>
    <property type="match status" value="1"/>
</dbReference>
<accession>A0ABR1ZJ03</accession>
<sequence>MGSKVSASTVFIVSLNLIFFVLVSSQTPTPMCPQDLSPCEGETTPTLPLTPSTRCCQRFQDLSDIDTAVCLCQILKSKRSMIPSYISLNVVASIFLLNCGRNYTNYNCV</sequence>
<dbReference type="Proteomes" id="UP001396334">
    <property type="component" value="Unassembled WGS sequence"/>
</dbReference>
<evidence type="ECO:0000313" key="1">
    <source>
        <dbReference type="EMBL" id="KAK8480550.1"/>
    </source>
</evidence>
<reference evidence="1 2" key="1">
    <citation type="journal article" date="2024" name="G3 (Bethesda)">
        <title>Genome assembly of Hibiscus sabdariffa L. provides insights into metabolisms of medicinal natural products.</title>
        <authorList>
            <person name="Kim T."/>
        </authorList>
    </citation>
    <scope>NUCLEOTIDE SEQUENCE [LARGE SCALE GENOMIC DNA]</scope>
    <source>
        <strain evidence="1">TK-2024</strain>
        <tissue evidence="1">Old leaves</tissue>
    </source>
</reference>